<evidence type="ECO:0000313" key="2">
    <source>
        <dbReference type="EMBL" id="KIM71446.1"/>
    </source>
</evidence>
<evidence type="ECO:0000313" key="3">
    <source>
        <dbReference type="Proteomes" id="UP000054166"/>
    </source>
</evidence>
<keyword evidence="3" id="KW-1185">Reference proteome</keyword>
<dbReference type="EMBL" id="KN833315">
    <property type="protein sequence ID" value="KIM71446.1"/>
    <property type="molecule type" value="Genomic_DNA"/>
</dbReference>
<protein>
    <submittedName>
        <fullName evidence="2">Uncharacterized protein</fullName>
    </submittedName>
</protein>
<feature type="compositionally biased region" description="Low complexity" evidence="1">
    <location>
        <begin position="72"/>
        <end position="86"/>
    </location>
</feature>
<accession>A0A0C3EUC9</accession>
<feature type="region of interest" description="Disordered" evidence="1">
    <location>
        <begin position="26"/>
        <end position="49"/>
    </location>
</feature>
<dbReference type="HOGENOM" id="CLU_2074068_0_0_1"/>
<proteinExistence type="predicted"/>
<evidence type="ECO:0000256" key="1">
    <source>
        <dbReference type="SAM" id="MobiDB-lite"/>
    </source>
</evidence>
<feature type="region of interest" description="Disordered" evidence="1">
    <location>
        <begin position="62"/>
        <end position="86"/>
    </location>
</feature>
<name>A0A0C3EUC9_PILCF</name>
<dbReference type="AlphaFoldDB" id="A0A0C3EUC9"/>
<organism evidence="2 3">
    <name type="scientific">Piloderma croceum (strain F 1598)</name>
    <dbReference type="NCBI Taxonomy" id="765440"/>
    <lineage>
        <taxon>Eukaryota</taxon>
        <taxon>Fungi</taxon>
        <taxon>Dikarya</taxon>
        <taxon>Basidiomycota</taxon>
        <taxon>Agaricomycotina</taxon>
        <taxon>Agaricomycetes</taxon>
        <taxon>Agaricomycetidae</taxon>
        <taxon>Atheliales</taxon>
        <taxon>Atheliaceae</taxon>
        <taxon>Piloderma</taxon>
    </lineage>
</organism>
<reference evidence="3" key="2">
    <citation type="submission" date="2015-01" db="EMBL/GenBank/DDBJ databases">
        <title>Evolutionary Origins and Diversification of the Mycorrhizal Mutualists.</title>
        <authorList>
            <consortium name="DOE Joint Genome Institute"/>
            <consortium name="Mycorrhizal Genomics Consortium"/>
            <person name="Kohler A."/>
            <person name="Kuo A."/>
            <person name="Nagy L.G."/>
            <person name="Floudas D."/>
            <person name="Copeland A."/>
            <person name="Barry K.W."/>
            <person name="Cichocki N."/>
            <person name="Veneault-Fourrey C."/>
            <person name="LaButti K."/>
            <person name="Lindquist E.A."/>
            <person name="Lipzen A."/>
            <person name="Lundell T."/>
            <person name="Morin E."/>
            <person name="Murat C."/>
            <person name="Riley R."/>
            <person name="Ohm R."/>
            <person name="Sun H."/>
            <person name="Tunlid A."/>
            <person name="Henrissat B."/>
            <person name="Grigoriev I.V."/>
            <person name="Hibbett D.S."/>
            <person name="Martin F."/>
        </authorList>
    </citation>
    <scope>NUCLEOTIDE SEQUENCE [LARGE SCALE GENOMIC DNA]</scope>
    <source>
        <strain evidence="3">F 1598</strain>
    </source>
</reference>
<dbReference type="InParanoid" id="A0A0C3EUC9"/>
<reference evidence="2 3" key="1">
    <citation type="submission" date="2014-04" db="EMBL/GenBank/DDBJ databases">
        <authorList>
            <consortium name="DOE Joint Genome Institute"/>
            <person name="Kuo A."/>
            <person name="Tarkka M."/>
            <person name="Buscot F."/>
            <person name="Kohler A."/>
            <person name="Nagy L.G."/>
            <person name="Floudas D."/>
            <person name="Copeland A."/>
            <person name="Barry K.W."/>
            <person name="Cichocki N."/>
            <person name="Veneault-Fourrey C."/>
            <person name="LaButti K."/>
            <person name="Lindquist E.A."/>
            <person name="Lipzen A."/>
            <person name="Lundell T."/>
            <person name="Morin E."/>
            <person name="Murat C."/>
            <person name="Sun H."/>
            <person name="Tunlid A."/>
            <person name="Henrissat B."/>
            <person name="Grigoriev I.V."/>
            <person name="Hibbett D.S."/>
            <person name="Martin F."/>
            <person name="Nordberg H.P."/>
            <person name="Cantor M.N."/>
            <person name="Hua S.X."/>
        </authorList>
    </citation>
    <scope>NUCLEOTIDE SEQUENCE [LARGE SCALE GENOMIC DNA]</scope>
    <source>
        <strain evidence="2 3">F 1598</strain>
    </source>
</reference>
<sequence>MSPVAISHSAPETEPQQLGFNFLTQTHSAPRVSRTHDPTTTTTSYTLPSHPYATSPVAVLHAQTPSPGSRLPTQRPTTTTITSSAPPHHLPPLLSILISDGTPEIELQWLGFGFLALN</sequence>
<dbReference type="Proteomes" id="UP000054166">
    <property type="component" value="Unassembled WGS sequence"/>
</dbReference>
<feature type="compositionally biased region" description="Low complexity" evidence="1">
    <location>
        <begin position="38"/>
        <end position="49"/>
    </location>
</feature>
<gene>
    <name evidence="2" type="ORF">PILCRDRAFT_17072</name>
</gene>